<feature type="region of interest" description="Disordered" evidence="1">
    <location>
        <begin position="49"/>
        <end position="75"/>
    </location>
</feature>
<reference evidence="3 4" key="1">
    <citation type="submission" date="2021-03" db="EMBL/GenBank/DDBJ databases">
        <title>Sequencing the genomes of 1000 actinobacteria strains.</title>
        <authorList>
            <person name="Klenk H.-P."/>
        </authorList>
    </citation>
    <scope>NUCLEOTIDE SEQUENCE [LARGE SCALE GENOMIC DNA]</scope>
    <source>
        <strain evidence="3 4">DSM 14564</strain>
    </source>
</reference>
<keyword evidence="4" id="KW-1185">Reference proteome</keyword>
<dbReference type="RefSeq" id="WP_245348977.1">
    <property type="nucleotide sequence ID" value="NZ_BAAAJV010000016.1"/>
</dbReference>
<evidence type="ECO:0000256" key="1">
    <source>
        <dbReference type="SAM" id="MobiDB-lite"/>
    </source>
</evidence>
<dbReference type="PANTHER" id="PTHR34202:SF1">
    <property type="entry name" value="UPF0548 PROTEIN"/>
    <property type="match status" value="1"/>
</dbReference>
<comment type="caution">
    <text evidence="3">The sequence shown here is derived from an EMBL/GenBank/DDBJ whole genome shotgun (WGS) entry which is preliminary data.</text>
</comment>
<sequence length="481" mass="51935">MTSTAAPTWWEDHQAFLREAAAADPSYEDPLLSDDILALLDEVEGEFAETGAGTPGWEDPHLRADGGTRGSRDEEYSRCLEPGKYRILWTRAEAWIRVLTARGWAEAVSVEDGGQLEWASPPFVSPHRATVLHPLRRDAEPLVLARTAPDDATGSTDLRGEDAEVPGLVVGFGDPPLPVNTTPDCGCDACDSGSGDLLEDLDRTILSIVDGSFEVVATAEGTSRRTSFGAEEDGPGGGDPVSVRVTAGPWAEGWIPRPMRATSDPLESAWADEMLREAWPTRLLDAVIHALPPPCAARIDRLRPGHSVSVTSSLYIRYAPETTAPLDALETVPAGYRRLHRSAVVTGTSFEEAATAVLTWTLQHRAGMGVIASQSPVEVGTEARLRLGIAPFTITAPCRVLQVIDEPDRQGFTYGTLPGHPESGIEQFTVTRTATGLVRVHLDAVSRPATWYARFGAPITRIAQEIATRRYLRALSTPPAR</sequence>
<dbReference type="Pfam" id="PF09348">
    <property type="entry name" value="DUF1990"/>
    <property type="match status" value="1"/>
</dbReference>
<feature type="domain" description="DUF1990" evidence="2">
    <location>
        <begin position="330"/>
        <end position="474"/>
    </location>
</feature>
<organism evidence="3 4">
    <name type="scientific">Brachybacterium fresconis</name>
    <dbReference type="NCBI Taxonomy" id="173363"/>
    <lineage>
        <taxon>Bacteria</taxon>
        <taxon>Bacillati</taxon>
        <taxon>Actinomycetota</taxon>
        <taxon>Actinomycetes</taxon>
        <taxon>Micrococcales</taxon>
        <taxon>Dermabacteraceae</taxon>
        <taxon>Brachybacterium</taxon>
    </lineage>
</organism>
<name>A0ABS4YNE5_9MICO</name>
<evidence type="ECO:0000313" key="4">
    <source>
        <dbReference type="Proteomes" id="UP000698222"/>
    </source>
</evidence>
<dbReference type="Pfam" id="PF19736">
    <property type="entry name" value="DUF6226"/>
    <property type="match status" value="1"/>
</dbReference>
<dbReference type="EMBL" id="JAGIOC010000001">
    <property type="protein sequence ID" value="MBP2410313.1"/>
    <property type="molecule type" value="Genomic_DNA"/>
</dbReference>
<proteinExistence type="predicted"/>
<accession>A0ABS4YNE5</accession>
<dbReference type="InterPro" id="IPR018960">
    <property type="entry name" value="DUF1990"/>
</dbReference>
<dbReference type="Proteomes" id="UP000698222">
    <property type="component" value="Unassembled WGS sequence"/>
</dbReference>
<dbReference type="PANTHER" id="PTHR34202">
    <property type="entry name" value="UPF0548 PROTEIN"/>
    <property type="match status" value="1"/>
</dbReference>
<dbReference type="InterPro" id="IPR045773">
    <property type="entry name" value="DUF6226"/>
</dbReference>
<feature type="compositionally biased region" description="Basic and acidic residues" evidence="1">
    <location>
        <begin position="58"/>
        <end position="75"/>
    </location>
</feature>
<evidence type="ECO:0000313" key="3">
    <source>
        <dbReference type="EMBL" id="MBP2410313.1"/>
    </source>
</evidence>
<protein>
    <submittedName>
        <fullName evidence="3">Uncharacterized protein (UPF0548 family)</fullName>
    </submittedName>
</protein>
<gene>
    <name evidence="3" type="ORF">JOF44_003216</name>
</gene>
<evidence type="ECO:0000259" key="2">
    <source>
        <dbReference type="Pfam" id="PF09348"/>
    </source>
</evidence>